<feature type="signal peptide" evidence="3">
    <location>
        <begin position="1"/>
        <end position="28"/>
    </location>
</feature>
<dbReference type="GO" id="GO:0016192">
    <property type="term" value="P:vesicle-mediated transport"/>
    <property type="evidence" value="ECO:0007669"/>
    <property type="project" value="InterPro"/>
</dbReference>
<feature type="region of interest" description="Disordered" evidence="2">
    <location>
        <begin position="119"/>
        <end position="244"/>
    </location>
</feature>
<dbReference type="InterPro" id="IPR043127">
    <property type="entry name" value="Sec-1-like_dom3a"/>
</dbReference>
<comment type="caution">
    <text evidence="4">The sequence shown here is derived from an EMBL/GenBank/DDBJ whole genome shotgun (WGS) entry which is preliminary data.</text>
</comment>
<feature type="region of interest" description="Disordered" evidence="2">
    <location>
        <begin position="467"/>
        <end position="515"/>
    </location>
</feature>
<protein>
    <recommendedName>
        <fullName evidence="6">Sec1-like protein</fullName>
    </recommendedName>
</protein>
<keyword evidence="3" id="KW-0732">Signal</keyword>
<comment type="similarity">
    <text evidence="1">Belongs to the STXBP/unc-18/SEC1 family.</text>
</comment>
<dbReference type="Proteomes" id="UP001301350">
    <property type="component" value="Unassembled WGS sequence"/>
</dbReference>
<dbReference type="Pfam" id="PF00995">
    <property type="entry name" value="Sec1"/>
    <property type="match status" value="1"/>
</dbReference>
<dbReference type="Gene3D" id="3.40.50.1910">
    <property type="match status" value="2"/>
</dbReference>
<feature type="region of interest" description="Disordered" evidence="2">
    <location>
        <begin position="1092"/>
        <end position="1130"/>
    </location>
</feature>
<dbReference type="InterPro" id="IPR001619">
    <property type="entry name" value="Sec1-like"/>
</dbReference>
<dbReference type="InterPro" id="IPR036045">
    <property type="entry name" value="Sec1-like_sf"/>
</dbReference>
<gene>
    <name evidence="4" type="ORF">CDCA_CDCA03G0905</name>
</gene>
<feature type="compositionally biased region" description="Pro residues" evidence="2">
    <location>
        <begin position="477"/>
        <end position="487"/>
    </location>
</feature>
<dbReference type="AlphaFoldDB" id="A0AAV9IS16"/>
<dbReference type="PANTHER" id="PTHR11679">
    <property type="entry name" value="VESICLE PROTEIN SORTING-ASSOCIATED"/>
    <property type="match status" value="1"/>
</dbReference>
<feature type="chain" id="PRO_5043541379" description="Sec1-like protein" evidence="3">
    <location>
        <begin position="29"/>
        <end position="1228"/>
    </location>
</feature>
<feature type="compositionally biased region" description="Low complexity" evidence="2">
    <location>
        <begin position="1117"/>
        <end position="1130"/>
    </location>
</feature>
<dbReference type="Gene3D" id="1.25.40.60">
    <property type="match status" value="1"/>
</dbReference>
<dbReference type="Gene3D" id="3.90.830.10">
    <property type="entry name" value="Syntaxin Binding Protein 1, Chain A, domain 2"/>
    <property type="match status" value="1"/>
</dbReference>
<feature type="compositionally biased region" description="Low complexity" evidence="2">
    <location>
        <begin position="213"/>
        <end position="244"/>
    </location>
</feature>
<sequence length="1228" mass="130691">MYPRRTFLLYFVSLGLVALSSLSASAEALPQRLAAVPPVERAVVDRKEVDGVWYCRKADDPSGQLCSGHGTCEFVTWDGSGTGNQRWATDTGAVQGRWECQCGYGWSGTLCEICDIATAPPKRTPTRPRRTTEPRAVAPTPTPTPERVVPQHPSHTPTPTPIPTPMPTTRPPRHTPHQDTLAPSPSEHHHPSGRTRSSSLTPSPSPSEHHSAPRTSLASTVSSGPSPSPSPSSSSSASPASTPTATALAGSLRFQYPFPQLGHDASNVLVTVNGITPDTFNAAASNAHFRAALASLVQQSLASPSNDSSAATHASSTTHSAVAIDTTVALGASVYALRGVLAPDDGTVARWAIAVHAAAATSTGSGTVALVQLQSPWGSGDRVTRAADATALQTAIDDAWSGGGASVQSSSWSGDTVRGLPGSSGEPVLLAALVGGLVGGALLTVAIAAVILGVESCLKPDRSLAEKPGAEWDATPPAAPVAEPPPLAVAVPPAPDDDDDLSRPPTPRPLLSNEPLDPNAFLRDLTRERLVRLMLYDDAATPRHANTLVVDAASRQILLAAFSAEELRVAGYSRLLSIEQAEQEQEGAASPMVVLIEPASRTVDQVLALRSQQRPIAGVYFTYAVDADLFAVSPRQRLLTAVSTEPSPTLPFAVHDVNVHFAAIEQRVFTLPEAGTADIATALFTACCVLGEVPRVRYLAPSETARAVAERLARLLRKHPEMVVNDSRLRQAPRARATVILVPRTVDLIAPLLHALSYEALVQDLLPSPTDEAAATFMDENRDDIWRALRFVHVTEATRRLIELYHEACHAGGVRATSVFDLHSLRREVQSRLRDQEEAASAAADGHRWLASVDFHASMLEQLLQHFHQRGLQQLLQVEQALATRRQAPTGAALRDDEARTLVWERLQANGADVPSSSRTASIAYDSLDKLRVVLLYLLTCHSEPEADSVNMLVQSGAVRAVEAPAVLRNVRQLREMARREQEALRRSVRAAGRQRAALDTVGISERYVPLMRDLIEDTALDALPYEAFPLARGHSPPSRSRRAAAAAARLAAGSMLLTSLFRRVLPGASSNSGGGGAEDDFELDLEAEALRRPSPSGSGSDEERDRSHSPRLSGDSQHTGSWSVSSSSLSPASSMRAGSLASSAAATAGASSADVAGSTAESEGAKMRPRTLLFVLGGVSTNEVRAAYDISERRERNVMIGGAERVEPARFAERLVRVSSRRAPTRE</sequence>
<evidence type="ECO:0008006" key="6">
    <source>
        <dbReference type="Google" id="ProtNLM"/>
    </source>
</evidence>
<dbReference type="InterPro" id="IPR027482">
    <property type="entry name" value="Sec1-like_dom2"/>
</dbReference>
<keyword evidence="5" id="KW-1185">Reference proteome</keyword>
<organism evidence="4 5">
    <name type="scientific">Cyanidium caldarium</name>
    <name type="common">Red alga</name>
    <dbReference type="NCBI Taxonomy" id="2771"/>
    <lineage>
        <taxon>Eukaryota</taxon>
        <taxon>Rhodophyta</taxon>
        <taxon>Bangiophyceae</taxon>
        <taxon>Cyanidiales</taxon>
        <taxon>Cyanidiaceae</taxon>
        <taxon>Cyanidium</taxon>
    </lineage>
</organism>
<evidence type="ECO:0000313" key="4">
    <source>
        <dbReference type="EMBL" id="KAK4534880.1"/>
    </source>
</evidence>
<accession>A0AAV9IS16</accession>
<evidence type="ECO:0000256" key="3">
    <source>
        <dbReference type="SAM" id="SignalP"/>
    </source>
</evidence>
<evidence type="ECO:0000313" key="5">
    <source>
        <dbReference type="Proteomes" id="UP001301350"/>
    </source>
</evidence>
<dbReference type="EMBL" id="JANCYW010000003">
    <property type="protein sequence ID" value="KAK4534880.1"/>
    <property type="molecule type" value="Genomic_DNA"/>
</dbReference>
<feature type="compositionally biased region" description="Low complexity" evidence="2">
    <location>
        <begin position="134"/>
        <end position="155"/>
    </location>
</feature>
<feature type="compositionally biased region" description="Pro residues" evidence="2">
    <location>
        <begin position="156"/>
        <end position="170"/>
    </location>
</feature>
<evidence type="ECO:0000256" key="1">
    <source>
        <dbReference type="ARBA" id="ARBA00009884"/>
    </source>
</evidence>
<dbReference type="SUPFAM" id="SSF56815">
    <property type="entry name" value="Sec1/munc18-like (SM) proteins"/>
    <property type="match status" value="1"/>
</dbReference>
<reference evidence="4 5" key="1">
    <citation type="submission" date="2022-07" db="EMBL/GenBank/DDBJ databases">
        <title>Genome-wide signatures of adaptation to extreme environments.</title>
        <authorList>
            <person name="Cho C.H."/>
            <person name="Yoon H.S."/>
        </authorList>
    </citation>
    <scope>NUCLEOTIDE SEQUENCE [LARGE SCALE GENOMIC DNA]</scope>
    <source>
        <strain evidence="4 5">DBV 063 E5</strain>
    </source>
</reference>
<name>A0AAV9IS16_CYACA</name>
<proteinExistence type="inferred from homology"/>
<evidence type="ECO:0000256" key="2">
    <source>
        <dbReference type="SAM" id="MobiDB-lite"/>
    </source>
</evidence>